<reference evidence="2 3" key="1">
    <citation type="submission" date="2017-03" db="EMBL/GenBank/DDBJ databases">
        <title>Complete genome sequence of Candidatus 'Thiodictyon syntrophicum' sp. nov. strain Cad16T, a photolithoautotroph purple sulfur bacterium isolated from an alpine meromictic lake.</title>
        <authorList>
            <person name="Luedin S.M."/>
            <person name="Pothier J.F."/>
            <person name="Danza F."/>
            <person name="Storelli N."/>
            <person name="Wittwer M."/>
            <person name="Tonolla M."/>
        </authorList>
    </citation>
    <scope>NUCLEOTIDE SEQUENCE [LARGE SCALE GENOMIC DNA]</scope>
    <source>
        <strain evidence="2 3">Cad16T</strain>
    </source>
</reference>
<evidence type="ECO:0000313" key="3">
    <source>
        <dbReference type="Proteomes" id="UP000232638"/>
    </source>
</evidence>
<dbReference type="PANTHER" id="PTHR37030:SF1">
    <property type="entry name" value="NUCLEOTIDYLTRANSFERASE"/>
    <property type="match status" value="1"/>
</dbReference>
<dbReference type="InterPro" id="IPR002934">
    <property type="entry name" value="Polymerase_NTP_transf_dom"/>
</dbReference>
<evidence type="ECO:0000259" key="1">
    <source>
        <dbReference type="Pfam" id="PF01909"/>
    </source>
</evidence>
<dbReference type="PANTHER" id="PTHR37030">
    <property type="entry name" value="NUCLEOTIDYLTRANSFERASE"/>
    <property type="match status" value="1"/>
</dbReference>
<dbReference type="AlphaFoldDB" id="A0A2K8UH92"/>
<feature type="domain" description="Polymerase nucleotidyl transferase" evidence="1">
    <location>
        <begin position="13"/>
        <end position="97"/>
    </location>
</feature>
<keyword evidence="3" id="KW-1185">Reference proteome</keyword>
<organism evidence="2 3">
    <name type="scientific">Candidatus Thiodictyon syntrophicum</name>
    <dbReference type="NCBI Taxonomy" id="1166950"/>
    <lineage>
        <taxon>Bacteria</taxon>
        <taxon>Pseudomonadati</taxon>
        <taxon>Pseudomonadota</taxon>
        <taxon>Gammaproteobacteria</taxon>
        <taxon>Chromatiales</taxon>
        <taxon>Chromatiaceae</taxon>
        <taxon>Thiodictyon</taxon>
    </lineage>
</organism>
<proteinExistence type="predicted"/>
<dbReference type="SUPFAM" id="SSF81301">
    <property type="entry name" value="Nucleotidyltransferase"/>
    <property type="match status" value="1"/>
</dbReference>
<dbReference type="GO" id="GO:0016779">
    <property type="term" value="F:nucleotidyltransferase activity"/>
    <property type="evidence" value="ECO:0007669"/>
    <property type="project" value="InterPro"/>
</dbReference>
<gene>
    <name evidence="2" type="ORF">THSYN_23960</name>
</gene>
<dbReference type="Proteomes" id="UP000232638">
    <property type="component" value="Chromosome"/>
</dbReference>
<dbReference type="InterPro" id="IPR043519">
    <property type="entry name" value="NT_sf"/>
</dbReference>
<name>A0A2K8UH92_9GAMM</name>
<dbReference type="KEGG" id="tsy:THSYN_23960"/>
<dbReference type="Pfam" id="PF01909">
    <property type="entry name" value="NTP_transf_2"/>
    <property type="match status" value="1"/>
</dbReference>
<sequence>MVNPTVELLRDRLVAALAPRRIILFGSRARGTAQPDSDYDILVVADTDLPFEDRGVAARRAVRDVRVSKDIVVVTPDEFRKYSTWLTGVVRDAVEHGEVLYEAA</sequence>
<protein>
    <recommendedName>
        <fullName evidence="1">Polymerase nucleotidyl transferase domain-containing protein</fullName>
    </recommendedName>
</protein>
<accession>A0A2K8UH92</accession>
<dbReference type="EMBL" id="CP020370">
    <property type="protein sequence ID" value="AUB84908.1"/>
    <property type="molecule type" value="Genomic_DNA"/>
</dbReference>
<evidence type="ECO:0000313" key="2">
    <source>
        <dbReference type="EMBL" id="AUB84908.1"/>
    </source>
</evidence>
<dbReference type="Gene3D" id="3.30.460.10">
    <property type="entry name" value="Beta Polymerase, domain 2"/>
    <property type="match status" value="1"/>
</dbReference>
<dbReference type="CDD" id="cd05403">
    <property type="entry name" value="NT_KNTase_like"/>
    <property type="match status" value="1"/>
</dbReference>